<protein>
    <submittedName>
        <fullName evidence="1">Uncharacterized protein</fullName>
    </submittedName>
</protein>
<keyword evidence="2" id="KW-1185">Reference proteome</keyword>
<dbReference type="OrthoDB" id="1898021at2759"/>
<gene>
    <name evidence="1" type="ORF">CCAM_LOCUS15650</name>
</gene>
<dbReference type="Proteomes" id="UP000595140">
    <property type="component" value="Unassembled WGS sequence"/>
</dbReference>
<dbReference type="EMBL" id="OOIL02001273">
    <property type="protein sequence ID" value="VFQ73874.1"/>
    <property type="molecule type" value="Genomic_DNA"/>
</dbReference>
<evidence type="ECO:0000313" key="1">
    <source>
        <dbReference type="EMBL" id="VFQ73874.1"/>
    </source>
</evidence>
<sequence>MEGVSVSVYNGIKEYLKTKRSGYERITRPGSRRRNCRVELGGGRKEAPWRIKLRPKLKLRINLRFSPKKLLLRLRDAYVGLMLRVSNTRAIGGFAGNIVSDFTARSVKEYDERMIIQIYKSLLIAHGQTRLASADAPPRIGTSGYLSTVG</sequence>
<proteinExistence type="predicted"/>
<organism evidence="1 2">
    <name type="scientific">Cuscuta campestris</name>
    <dbReference type="NCBI Taxonomy" id="132261"/>
    <lineage>
        <taxon>Eukaryota</taxon>
        <taxon>Viridiplantae</taxon>
        <taxon>Streptophyta</taxon>
        <taxon>Embryophyta</taxon>
        <taxon>Tracheophyta</taxon>
        <taxon>Spermatophyta</taxon>
        <taxon>Magnoliopsida</taxon>
        <taxon>eudicotyledons</taxon>
        <taxon>Gunneridae</taxon>
        <taxon>Pentapetalae</taxon>
        <taxon>asterids</taxon>
        <taxon>lamiids</taxon>
        <taxon>Solanales</taxon>
        <taxon>Convolvulaceae</taxon>
        <taxon>Cuscuteae</taxon>
        <taxon>Cuscuta</taxon>
        <taxon>Cuscuta subgen. Grammica</taxon>
        <taxon>Cuscuta sect. Cleistogrammica</taxon>
    </lineage>
</organism>
<evidence type="ECO:0000313" key="2">
    <source>
        <dbReference type="Proteomes" id="UP000595140"/>
    </source>
</evidence>
<dbReference type="AlphaFoldDB" id="A0A484LC65"/>
<reference evidence="1 2" key="1">
    <citation type="submission" date="2018-04" db="EMBL/GenBank/DDBJ databases">
        <authorList>
            <person name="Vogel A."/>
        </authorList>
    </citation>
    <scope>NUCLEOTIDE SEQUENCE [LARGE SCALE GENOMIC DNA]</scope>
</reference>
<name>A0A484LC65_9ASTE</name>
<accession>A0A484LC65</accession>
<dbReference type="PANTHER" id="PTHR33702:SF5">
    <property type="entry name" value="OS01G0308600 PROTEIN"/>
    <property type="match status" value="1"/>
</dbReference>
<dbReference type="PANTHER" id="PTHR33702">
    <property type="entry name" value="BNAA09G40010D PROTEIN"/>
    <property type="match status" value="1"/>
</dbReference>